<dbReference type="EMBL" id="CYSA01000028">
    <property type="protein sequence ID" value="CUH68554.1"/>
    <property type="molecule type" value="Genomic_DNA"/>
</dbReference>
<proteinExistence type="inferred from homology"/>
<evidence type="ECO:0000256" key="1">
    <source>
        <dbReference type="ARBA" id="ARBA00004651"/>
    </source>
</evidence>
<evidence type="ECO:0000256" key="2">
    <source>
        <dbReference type="ARBA" id="ARBA00008038"/>
    </source>
</evidence>
<sequence>MDIASLVGLIGAVGMIIGSMIVAGGLGPFIDVPSLLIVFGGTFFAVMFTAPMGTFLGSFGSMAKAFMPKLPKHGKLVETMVELSDLARKDGLMALENQDVPDKFFEKGLQMLVDGADEPKMVKQLEQEIKSMKIRHESTQGVVKGWIDIAPAMGMIGTLIGLVQMLGNMEDPKAIGPAMAVALLTTLYGAFLANVIFGPILSKLETYSADEAIYRELVVAGLRNIAKGESGRAVQDQMVASLPPKVAEKMLAA</sequence>
<evidence type="ECO:0000256" key="5">
    <source>
        <dbReference type="ARBA" id="ARBA00022692"/>
    </source>
</evidence>
<dbReference type="PROSITE" id="PS01307">
    <property type="entry name" value="MOTA"/>
    <property type="match status" value="1"/>
</dbReference>
<keyword evidence="3" id="KW-0813">Transport</keyword>
<keyword evidence="5 9" id="KW-0812">Transmembrane</keyword>
<feature type="transmembrane region" description="Helical" evidence="9">
    <location>
        <begin position="178"/>
        <end position="197"/>
    </location>
</feature>
<evidence type="ECO:0000256" key="6">
    <source>
        <dbReference type="ARBA" id="ARBA00022779"/>
    </source>
</evidence>
<dbReference type="GO" id="GO:0005886">
    <property type="term" value="C:plasma membrane"/>
    <property type="evidence" value="ECO:0007669"/>
    <property type="project" value="UniProtKB-SubCell"/>
</dbReference>
<feature type="domain" description="MotA/TolQ/ExbB proton channel" evidence="10">
    <location>
        <begin position="98"/>
        <end position="212"/>
    </location>
</feature>
<evidence type="ECO:0000256" key="9">
    <source>
        <dbReference type="SAM" id="Phobius"/>
    </source>
</evidence>
<dbReference type="InterPro" id="IPR047055">
    <property type="entry name" value="MotA-like"/>
</dbReference>
<keyword evidence="8 9" id="KW-0472">Membrane</keyword>
<accession>A0A0N7LWA5</accession>
<reference evidence="11 12" key="1">
    <citation type="submission" date="2015-09" db="EMBL/GenBank/DDBJ databases">
        <authorList>
            <consortium name="Swine Surveillance"/>
        </authorList>
    </citation>
    <scope>NUCLEOTIDE SEQUENCE [LARGE SCALE GENOMIC DNA]</scope>
    <source>
        <strain evidence="11 12">CECT 4357</strain>
    </source>
</reference>
<feature type="transmembrane region" description="Helical" evidence="9">
    <location>
        <begin position="7"/>
        <end position="30"/>
    </location>
</feature>
<dbReference type="PANTHER" id="PTHR30433:SF2">
    <property type="entry name" value="MOTILITY PROTEIN A"/>
    <property type="match status" value="1"/>
</dbReference>
<comment type="similarity">
    <text evidence="2">Belongs to the MotA family.</text>
</comment>
<evidence type="ECO:0000256" key="8">
    <source>
        <dbReference type="ARBA" id="ARBA00023136"/>
    </source>
</evidence>
<evidence type="ECO:0000256" key="3">
    <source>
        <dbReference type="ARBA" id="ARBA00022448"/>
    </source>
</evidence>
<dbReference type="Pfam" id="PF01618">
    <property type="entry name" value="MotA_ExbB"/>
    <property type="match status" value="1"/>
</dbReference>
<evidence type="ECO:0000256" key="4">
    <source>
        <dbReference type="ARBA" id="ARBA00022475"/>
    </source>
</evidence>
<evidence type="ECO:0000256" key="7">
    <source>
        <dbReference type="ARBA" id="ARBA00022989"/>
    </source>
</evidence>
<protein>
    <submittedName>
        <fullName evidence="11">Chemotaxis protein PomA</fullName>
    </submittedName>
</protein>
<dbReference type="AlphaFoldDB" id="A0A0N7LWA5"/>
<keyword evidence="7 9" id="KW-1133">Transmembrane helix</keyword>
<dbReference type="InterPro" id="IPR002898">
    <property type="entry name" value="MotA_ExbB_proton_chnl"/>
</dbReference>
<feature type="transmembrane region" description="Helical" evidence="9">
    <location>
        <begin position="145"/>
        <end position="166"/>
    </location>
</feature>
<keyword evidence="4" id="KW-1003">Cell membrane</keyword>
<dbReference type="GO" id="GO:0071978">
    <property type="term" value="P:bacterial-type flagellum-dependent swarming motility"/>
    <property type="evidence" value="ECO:0007669"/>
    <property type="project" value="InterPro"/>
</dbReference>
<dbReference type="PANTHER" id="PTHR30433">
    <property type="entry name" value="CHEMOTAXIS PROTEIN MOTA"/>
    <property type="match status" value="1"/>
</dbReference>
<dbReference type="STRING" id="53501.SAMN04488043_106124"/>
<evidence type="ECO:0000313" key="11">
    <source>
        <dbReference type="EMBL" id="CUH68554.1"/>
    </source>
</evidence>
<name>A0A0N7LWA5_THAGE</name>
<keyword evidence="12" id="KW-1185">Reference proteome</keyword>
<dbReference type="RefSeq" id="WP_058264332.1">
    <property type="nucleotide sequence ID" value="NZ_CP051181.1"/>
</dbReference>
<organism evidence="11 12">
    <name type="scientific">Thalassovita gelatinovora</name>
    <name type="common">Thalassobius gelatinovorus</name>
    <dbReference type="NCBI Taxonomy" id="53501"/>
    <lineage>
        <taxon>Bacteria</taxon>
        <taxon>Pseudomonadati</taxon>
        <taxon>Pseudomonadota</taxon>
        <taxon>Alphaproteobacteria</taxon>
        <taxon>Rhodobacterales</taxon>
        <taxon>Roseobacteraceae</taxon>
        <taxon>Thalassovita</taxon>
    </lineage>
</organism>
<keyword evidence="6" id="KW-0283">Flagellar rotation</keyword>
<dbReference type="Proteomes" id="UP000051587">
    <property type="component" value="Unassembled WGS sequence"/>
</dbReference>
<comment type="subcellular location">
    <subcellularLocation>
        <location evidence="1">Cell membrane</location>
        <topology evidence="1">Multi-pass membrane protein</topology>
    </subcellularLocation>
</comment>
<dbReference type="OrthoDB" id="9806929at2"/>
<dbReference type="InterPro" id="IPR000540">
    <property type="entry name" value="Flag_MotA_CS"/>
</dbReference>
<evidence type="ECO:0000259" key="10">
    <source>
        <dbReference type="Pfam" id="PF01618"/>
    </source>
</evidence>
<feature type="transmembrane region" description="Helical" evidence="9">
    <location>
        <begin position="36"/>
        <end position="59"/>
    </location>
</feature>
<dbReference type="GO" id="GO:0006935">
    <property type="term" value="P:chemotaxis"/>
    <property type="evidence" value="ECO:0007669"/>
    <property type="project" value="InterPro"/>
</dbReference>
<gene>
    <name evidence="11" type="primary">pomA</name>
    <name evidence="11" type="ORF">TG4357_03663</name>
</gene>
<evidence type="ECO:0000313" key="12">
    <source>
        <dbReference type="Proteomes" id="UP000051587"/>
    </source>
</evidence>